<dbReference type="PANTHER" id="PTHR30313">
    <property type="entry name" value="DNA PRIMASE"/>
    <property type="match status" value="1"/>
</dbReference>
<dbReference type="Pfam" id="PF01807">
    <property type="entry name" value="Zn_ribbon_DnaG"/>
    <property type="match status" value="1"/>
</dbReference>
<dbReference type="EC" id="2.7.7.101" evidence="3"/>
<evidence type="ECO:0000259" key="5">
    <source>
        <dbReference type="PROSITE" id="PS50880"/>
    </source>
</evidence>
<comment type="domain">
    <text evidence="3">Contains an N-terminal zinc-binding domain, a central core domain that contains the primase activity, and a C-terminal DnaB-binding domain.</text>
</comment>
<evidence type="ECO:0000256" key="1">
    <source>
        <dbReference type="ARBA" id="ARBA00022842"/>
    </source>
</evidence>
<keyword evidence="3 4" id="KW-0808">Transferase</keyword>
<keyword evidence="3 4" id="KW-0804">Transcription</keyword>
<dbReference type="PROSITE" id="PS50880">
    <property type="entry name" value="TOPRIM"/>
    <property type="match status" value="1"/>
</dbReference>
<sequence length="588" mass="67595">MAIPEEIIERIKDQNDIVDIISESVRLRRAGRNYIGLCPFHNEKTPSFSVSVDKQIYKCFGCGEAGNVITFVMKNKNLSYVEALEYLAERANISLEQGQNKKGKDKREVLYKINTESARFFFSNLNRNSTAKGYFLRRGISEATIRRFGLGYSLNSWDSLLKFLKTKGFSPQLISEAGLAIAKDKGGFYDRFRNRVMFPVFDHRGKVIGFGGRVLDESKPKYLNSPETLLFSKRTNLYGLNFAIKGNNSRTFVIVEGYMDCISLHQVGITNVVASLGTALTVNQARLLKRYADKVIISYDADLAGQMATLRGLDVLKSVGFDVRVLTVPDGKDPDDYVKSHGKEAFLALMDSAIPLIEYKLNKVKAGKDLSNDTHLIKYAKEVTDVIRELDLIEQDVYVKKISEETGIKEQAFYDLLKRYVKKELNNDSKMNSPESFGPKLYLEPAYLKAERSLLKFMMEDKEIYEYIKENVEKNSLIIDSHKKIFDLILDSENIKEMDRYKYIESKCDDTESAKEWIFIQELKLLDEDSDKVKLVKDYLENIKIYKLEESKKRIMIKMKELESRGDIEESLRLTTELMRLQKETGRD</sequence>
<comment type="subunit">
    <text evidence="3">Monomer. Interacts with DnaB.</text>
</comment>
<keyword evidence="3 4" id="KW-0479">Metal-binding</keyword>
<dbReference type="InterPro" id="IPR006295">
    <property type="entry name" value="DNA_primase_DnaG"/>
</dbReference>
<dbReference type="InterPro" id="IPR050219">
    <property type="entry name" value="DnaG_primase"/>
</dbReference>
<reference evidence="6 7" key="1">
    <citation type="submission" date="2021-06" db="EMBL/GenBank/DDBJ databases">
        <authorList>
            <person name="Sun Q."/>
            <person name="Li D."/>
        </authorList>
    </citation>
    <scope>NUCLEOTIDE SEQUENCE [LARGE SCALE GENOMIC DNA]</scope>
    <source>
        <strain evidence="6 7">MSJ-4</strain>
    </source>
</reference>
<dbReference type="SMART" id="SM00493">
    <property type="entry name" value="TOPRIM"/>
    <property type="match status" value="1"/>
</dbReference>
<keyword evidence="3" id="KW-0863">Zinc-finger</keyword>
<keyword evidence="3 4" id="KW-0862">Zinc</keyword>
<dbReference type="InterPro" id="IPR006171">
    <property type="entry name" value="TOPRIM_dom"/>
</dbReference>
<evidence type="ECO:0000256" key="4">
    <source>
        <dbReference type="PIRNR" id="PIRNR002811"/>
    </source>
</evidence>
<dbReference type="EMBL" id="JAHLQL010000001">
    <property type="protein sequence ID" value="MBU5591012.1"/>
    <property type="molecule type" value="Genomic_DNA"/>
</dbReference>
<organism evidence="6 7">
    <name type="scientific">Clostridium simiarum</name>
    <dbReference type="NCBI Taxonomy" id="2841506"/>
    <lineage>
        <taxon>Bacteria</taxon>
        <taxon>Bacillati</taxon>
        <taxon>Bacillota</taxon>
        <taxon>Clostridia</taxon>
        <taxon>Eubacteriales</taxon>
        <taxon>Clostridiaceae</taxon>
        <taxon>Clostridium</taxon>
    </lineage>
</organism>
<dbReference type="HAMAP" id="MF_00974">
    <property type="entry name" value="DNA_primase_DnaG"/>
    <property type="match status" value="1"/>
</dbReference>
<accession>A0ABS6EXR0</accession>
<keyword evidence="3 4" id="KW-0639">Primosome</keyword>
<dbReference type="InterPro" id="IPR019475">
    <property type="entry name" value="DNA_primase_DnaB-bd"/>
</dbReference>
<dbReference type="InterPro" id="IPR013264">
    <property type="entry name" value="DNAG_N"/>
</dbReference>
<dbReference type="NCBIfam" id="TIGR01391">
    <property type="entry name" value="dnaG"/>
    <property type="match status" value="1"/>
</dbReference>
<dbReference type="PANTHER" id="PTHR30313:SF2">
    <property type="entry name" value="DNA PRIMASE"/>
    <property type="match status" value="1"/>
</dbReference>
<keyword evidence="3 4" id="KW-0235">DNA replication</keyword>
<dbReference type="Pfam" id="PF13155">
    <property type="entry name" value="Toprim_2"/>
    <property type="match status" value="1"/>
</dbReference>
<proteinExistence type="inferred from homology"/>
<dbReference type="CDD" id="cd03364">
    <property type="entry name" value="TOPRIM_DnaG_primases"/>
    <property type="match status" value="1"/>
</dbReference>
<dbReference type="InterPro" id="IPR002694">
    <property type="entry name" value="Znf_CHC2"/>
</dbReference>
<comment type="catalytic activity">
    <reaction evidence="3">
        <text>ssDNA + n NTP = ssDNA/pppN(pN)n-1 hybrid + (n-1) diphosphate.</text>
        <dbReference type="EC" id="2.7.7.101"/>
    </reaction>
</comment>
<evidence type="ECO:0000313" key="6">
    <source>
        <dbReference type="EMBL" id="MBU5591012.1"/>
    </source>
</evidence>
<gene>
    <name evidence="3 6" type="primary">dnaG</name>
    <name evidence="6" type="ORF">KQI89_04490</name>
</gene>
<comment type="caution">
    <text evidence="6">The sequence shown here is derived from an EMBL/GenBank/DDBJ whole genome shotgun (WGS) entry which is preliminary data.</text>
</comment>
<feature type="domain" description="Toprim" evidence="5">
    <location>
        <begin position="250"/>
        <end position="331"/>
    </location>
</feature>
<keyword evidence="3 4" id="KW-0548">Nucleotidyltransferase</keyword>
<dbReference type="InterPro" id="IPR034151">
    <property type="entry name" value="TOPRIM_DnaG_bac"/>
</dbReference>
<dbReference type="Pfam" id="PF08275">
    <property type="entry name" value="DNAG_N"/>
    <property type="match status" value="1"/>
</dbReference>
<comment type="similarity">
    <text evidence="3 4">Belongs to the DnaG primase family.</text>
</comment>
<dbReference type="Proteomes" id="UP000736583">
    <property type="component" value="Unassembled WGS sequence"/>
</dbReference>
<protein>
    <recommendedName>
        <fullName evidence="3 4">DNA primase</fullName>
        <ecNumber evidence="3">2.7.7.101</ecNumber>
    </recommendedName>
</protein>
<keyword evidence="3 4" id="KW-0240">DNA-directed RNA polymerase</keyword>
<dbReference type="RefSeq" id="WP_216456074.1">
    <property type="nucleotide sequence ID" value="NZ_JAHLQL010000001.1"/>
</dbReference>
<comment type="cofactor">
    <cofactor evidence="3 4">
        <name>Zn(2+)</name>
        <dbReference type="ChEBI" id="CHEBI:29105"/>
    </cofactor>
    <text evidence="3 4">Binds 1 zinc ion per monomer.</text>
</comment>
<evidence type="ECO:0000313" key="7">
    <source>
        <dbReference type="Proteomes" id="UP000736583"/>
    </source>
</evidence>
<comment type="function">
    <text evidence="3 4">RNA polymerase that catalyzes the synthesis of short RNA molecules used as primers for DNA polymerase during DNA replication.</text>
</comment>
<keyword evidence="2 3" id="KW-0238">DNA-binding</keyword>
<dbReference type="PIRSF" id="PIRSF002811">
    <property type="entry name" value="DnaG"/>
    <property type="match status" value="1"/>
</dbReference>
<keyword evidence="7" id="KW-1185">Reference proteome</keyword>
<keyword evidence="1" id="KW-0460">Magnesium</keyword>
<name>A0ABS6EXR0_9CLOT</name>
<feature type="zinc finger region" description="CHC2-type" evidence="3">
    <location>
        <begin position="38"/>
        <end position="62"/>
    </location>
</feature>
<dbReference type="InterPro" id="IPR030846">
    <property type="entry name" value="DnaG_bac"/>
</dbReference>
<evidence type="ECO:0000256" key="2">
    <source>
        <dbReference type="ARBA" id="ARBA00023125"/>
    </source>
</evidence>
<dbReference type="Pfam" id="PF10410">
    <property type="entry name" value="DnaB_bind"/>
    <property type="match status" value="1"/>
</dbReference>
<evidence type="ECO:0000256" key="3">
    <source>
        <dbReference type="HAMAP-Rule" id="MF_00974"/>
    </source>
</evidence>
<dbReference type="SMART" id="SM00400">
    <property type="entry name" value="ZnF_CHCC"/>
    <property type="match status" value="1"/>
</dbReference>